<evidence type="ECO:0000256" key="3">
    <source>
        <dbReference type="ARBA" id="ARBA00022692"/>
    </source>
</evidence>
<dbReference type="NCBIfam" id="TIGR03954">
    <property type="entry name" value="integ_memb_HG"/>
    <property type="match status" value="1"/>
</dbReference>
<reference evidence="8" key="1">
    <citation type="submission" date="2021-12" db="EMBL/GenBank/DDBJ databases">
        <title>Discovery of the Pendulisporaceae a myxobacterial family with distinct sporulation behavior and unique specialized metabolism.</title>
        <authorList>
            <person name="Garcia R."/>
            <person name="Popoff A."/>
            <person name="Bader C.D."/>
            <person name="Loehr J."/>
            <person name="Walesch S."/>
            <person name="Walt C."/>
            <person name="Boldt J."/>
            <person name="Bunk B."/>
            <person name="Haeckl F.J.F.P.J."/>
            <person name="Gunesch A.P."/>
            <person name="Birkelbach J."/>
            <person name="Nuebel U."/>
            <person name="Pietschmann T."/>
            <person name="Bach T."/>
            <person name="Mueller R."/>
        </authorList>
    </citation>
    <scope>NUCLEOTIDE SEQUENCE</scope>
    <source>
        <strain evidence="8">MSr11367</strain>
    </source>
</reference>
<keyword evidence="4 6" id="KW-1133">Transmembrane helix</keyword>
<feature type="domain" description="DUF3817" evidence="7">
    <location>
        <begin position="4"/>
        <end position="92"/>
    </location>
</feature>
<evidence type="ECO:0000256" key="5">
    <source>
        <dbReference type="ARBA" id="ARBA00023136"/>
    </source>
</evidence>
<feature type="transmembrane region" description="Helical" evidence="6">
    <location>
        <begin position="66"/>
        <end position="86"/>
    </location>
</feature>
<feature type="transmembrane region" description="Helical" evidence="6">
    <location>
        <begin position="6"/>
        <end position="24"/>
    </location>
</feature>
<keyword evidence="9" id="KW-1185">Reference proteome</keyword>
<protein>
    <submittedName>
        <fullName evidence="8">DUF3817 domain-containing protein</fullName>
    </submittedName>
</protein>
<feature type="transmembrane region" description="Helical" evidence="6">
    <location>
        <begin position="36"/>
        <end position="60"/>
    </location>
</feature>
<gene>
    <name evidence="8" type="ORF">LVJ94_51030</name>
</gene>
<evidence type="ECO:0000256" key="1">
    <source>
        <dbReference type="ARBA" id="ARBA00004651"/>
    </source>
</evidence>
<evidence type="ECO:0000256" key="6">
    <source>
        <dbReference type="SAM" id="Phobius"/>
    </source>
</evidence>
<dbReference type="InterPro" id="IPR023845">
    <property type="entry name" value="DUF3817_TM"/>
</dbReference>
<dbReference type="EMBL" id="CP089983">
    <property type="protein sequence ID" value="WXB05220.1"/>
    <property type="molecule type" value="Genomic_DNA"/>
</dbReference>
<evidence type="ECO:0000256" key="4">
    <source>
        <dbReference type="ARBA" id="ARBA00022989"/>
    </source>
</evidence>
<keyword evidence="3 6" id="KW-0812">Transmembrane</keyword>
<comment type="subcellular location">
    <subcellularLocation>
        <location evidence="1">Cell membrane</location>
        <topology evidence="1">Multi-pass membrane protein</topology>
    </subcellularLocation>
</comment>
<dbReference type="RefSeq" id="WP_394834862.1">
    <property type="nucleotide sequence ID" value="NZ_CP089929.1"/>
</dbReference>
<sequence length="96" mass="10879">MNTLAWFRAVAFLEGLSLLALLFVAMPLKYLAGMAWIVRIVGSAHGLLFLMFVAMLFQVALERRWALSKGLLAFASSLVPFGTFFLDRALRRERDR</sequence>
<accession>A0ABZ2L7S1</accession>
<evidence type="ECO:0000313" key="8">
    <source>
        <dbReference type="EMBL" id="WXB05220.1"/>
    </source>
</evidence>
<dbReference type="Proteomes" id="UP001374803">
    <property type="component" value="Chromosome"/>
</dbReference>
<evidence type="ECO:0000256" key="2">
    <source>
        <dbReference type="ARBA" id="ARBA00022475"/>
    </source>
</evidence>
<dbReference type="Pfam" id="PF12823">
    <property type="entry name" value="DUF3817"/>
    <property type="match status" value="1"/>
</dbReference>
<keyword evidence="2" id="KW-1003">Cell membrane</keyword>
<organism evidence="8 9">
    <name type="scientific">Pendulispora rubella</name>
    <dbReference type="NCBI Taxonomy" id="2741070"/>
    <lineage>
        <taxon>Bacteria</taxon>
        <taxon>Pseudomonadati</taxon>
        <taxon>Myxococcota</taxon>
        <taxon>Myxococcia</taxon>
        <taxon>Myxococcales</taxon>
        <taxon>Sorangiineae</taxon>
        <taxon>Pendulisporaceae</taxon>
        <taxon>Pendulispora</taxon>
    </lineage>
</organism>
<keyword evidence="5 6" id="KW-0472">Membrane</keyword>
<name>A0ABZ2L7S1_9BACT</name>
<evidence type="ECO:0000313" key="9">
    <source>
        <dbReference type="Proteomes" id="UP001374803"/>
    </source>
</evidence>
<dbReference type="PANTHER" id="PTHR40077:SF1">
    <property type="entry name" value="MEMBRANE PROTEIN"/>
    <property type="match status" value="1"/>
</dbReference>
<evidence type="ECO:0000259" key="7">
    <source>
        <dbReference type="Pfam" id="PF12823"/>
    </source>
</evidence>
<proteinExistence type="predicted"/>
<dbReference type="PANTHER" id="PTHR40077">
    <property type="entry name" value="MEMBRANE PROTEIN-RELATED"/>
    <property type="match status" value="1"/>
</dbReference>